<dbReference type="InterPro" id="IPR000182">
    <property type="entry name" value="GNAT_dom"/>
</dbReference>
<reference evidence="14" key="1">
    <citation type="submission" date="2022-11" db="UniProtKB">
        <authorList>
            <consortium name="WormBaseParasite"/>
        </authorList>
    </citation>
    <scope>IDENTIFICATION</scope>
</reference>
<dbReference type="PROSITE" id="PS51186">
    <property type="entry name" value="GNAT"/>
    <property type="match status" value="1"/>
</dbReference>
<dbReference type="EC" id="2.3.1.257" evidence="4"/>
<evidence type="ECO:0000256" key="8">
    <source>
        <dbReference type="ARBA" id="ARBA00023242"/>
    </source>
</evidence>
<dbReference type="GO" id="GO:1990189">
    <property type="term" value="F:protein N-terminal-serine acetyltransferase activity"/>
    <property type="evidence" value="ECO:0007669"/>
    <property type="project" value="UniProtKB-EC"/>
</dbReference>
<evidence type="ECO:0000256" key="2">
    <source>
        <dbReference type="ARBA" id="ARBA00004496"/>
    </source>
</evidence>
<dbReference type="Gene3D" id="3.40.630.30">
    <property type="match status" value="1"/>
</dbReference>
<dbReference type="AlphaFoldDB" id="A0A915K306"/>
<evidence type="ECO:0000313" key="13">
    <source>
        <dbReference type="Proteomes" id="UP000887565"/>
    </source>
</evidence>
<dbReference type="CDD" id="cd04301">
    <property type="entry name" value="NAT_SF"/>
    <property type="match status" value="1"/>
</dbReference>
<proteinExistence type="inferred from homology"/>
<keyword evidence="9" id="KW-0012">Acyltransferase</keyword>
<comment type="catalytic activity">
    <reaction evidence="10">
        <text>N-terminal L-seryl-[histone H2A] + acetyl-CoA = N-terminal N(alpha)-acetyl-L-seryl-[histone H2A] + CoA + H(+)</text>
        <dbReference type="Rhea" id="RHEA:50600"/>
        <dbReference type="Rhea" id="RHEA-COMP:12742"/>
        <dbReference type="Rhea" id="RHEA-COMP:12744"/>
        <dbReference type="ChEBI" id="CHEBI:15378"/>
        <dbReference type="ChEBI" id="CHEBI:57287"/>
        <dbReference type="ChEBI" id="CHEBI:57288"/>
        <dbReference type="ChEBI" id="CHEBI:64738"/>
        <dbReference type="ChEBI" id="CHEBI:83690"/>
        <dbReference type="EC" id="2.3.1.257"/>
    </reaction>
</comment>
<dbReference type="GO" id="GO:0005634">
    <property type="term" value="C:nucleus"/>
    <property type="evidence" value="ECO:0007669"/>
    <property type="project" value="UniProtKB-SubCell"/>
</dbReference>
<accession>A0A915K306</accession>
<evidence type="ECO:0000256" key="7">
    <source>
        <dbReference type="ARBA" id="ARBA00022679"/>
    </source>
</evidence>
<dbReference type="InterPro" id="IPR039949">
    <property type="entry name" value="NAA40"/>
</dbReference>
<evidence type="ECO:0000256" key="1">
    <source>
        <dbReference type="ARBA" id="ARBA00004123"/>
    </source>
</evidence>
<comment type="similarity">
    <text evidence="3">Belongs to the acetyltransferase family. NAA40 subfamily.</text>
</comment>
<dbReference type="PANTHER" id="PTHR20531">
    <property type="entry name" value="N-ALPHA-ACETYLTRANSFERASE 40"/>
    <property type="match status" value="1"/>
</dbReference>
<organism evidence="13 14">
    <name type="scientific">Romanomermis culicivorax</name>
    <name type="common">Nematode worm</name>
    <dbReference type="NCBI Taxonomy" id="13658"/>
    <lineage>
        <taxon>Eukaryota</taxon>
        <taxon>Metazoa</taxon>
        <taxon>Ecdysozoa</taxon>
        <taxon>Nematoda</taxon>
        <taxon>Enoplea</taxon>
        <taxon>Dorylaimia</taxon>
        <taxon>Mermithida</taxon>
        <taxon>Mermithoidea</taxon>
        <taxon>Mermithidae</taxon>
        <taxon>Romanomermis</taxon>
    </lineage>
</organism>
<protein>
    <recommendedName>
        <fullName evidence="5">N-alpha-acetyltransferase 40</fullName>
        <ecNumber evidence="4">2.3.1.257</ecNumber>
    </recommendedName>
</protein>
<comment type="subcellular location">
    <subcellularLocation>
        <location evidence="2">Cytoplasm</location>
    </subcellularLocation>
    <subcellularLocation>
        <location evidence="1">Nucleus</location>
    </subcellularLocation>
</comment>
<dbReference type="GO" id="GO:0010485">
    <property type="term" value="F:histone H4 acetyltransferase activity"/>
    <property type="evidence" value="ECO:0007669"/>
    <property type="project" value="InterPro"/>
</dbReference>
<dbReference type="Proteomes" id="UP000887565">
    <property type="component" value="Unplaced"/>
</dbReference>
<evidence type="ECO:0000256" key="3">
    <source>
        <dbReference type="ARBA" id="ARBA00008870"/>
    </source>
</evidence>
<dbReference type="Pfam" id="PF00583">
    <property type="entry name" value="Acetyltransf_1"/>
    <property type="match status" value="1"/>
</dbReference>
<name>A0A915K306_ROMCU</name>
<sequence length="127" mass="15047">MRPFYEQSQWGWNGDAKFKELNYRSAFYLVARWDDSLSGFCHFRFLVDDNRPVLYIYEIQIDEKCQRCGLGKRFLTILEEIAVKNHLKLLIATIFKFNVTIQIDYIAPTEKSKLQKSSHSDDSLQEN</sequence>
<evidence type="ECO:0000256" key="9">
    <source>
        <dbReference type="ARBA" id="ARBA00023315"/>
    </source>
</evidence>
<keyword evidence="13" id="KW-1185">Reference proteome</keyword>
<dbReference type="WBParaSite" id="nRc.2.0.1.t32213-RA">
    <property type="protein sequence ID" value="nRc.2.0.1.t32213-RA"/>
    <property type="gene ID" value="nRc.2.0.1.g32213"/>
</dbReference>
<dbReference type="SUPFAM" id="SSF55729">
    <property type="entry name" value="Acyl-CoA N-acyltransferases (Nat)"/>
    <property type="match status" value="1"/>
</dbReference>
<keyword evidence="7" id="KW-0808">Transferase</keyword>
<evidence type="ECO:0000256" key="6">
    <source>
        <dbReference type="ARBA" id="ARBA00022490"/>
    </source>
</evidence>
<evidence type="ECO:0000256" key="10">
    <source>
        <dbReference type="ARBA" id="ARBA00047821"/>
    </source>
</evidence>
<evidence type="ECO:0000259" key="12">
    <source>
        <dbReference type="PROSITE" id="PS51186"/>
    </source>
</evidence>
<evidence type="ECO:0000256" key="4">
    <source>
        <dbReference type="ARBA" id="ARBA00012950"/>
    </source>
</evidence>
<evidence type="ECO:0000256" key="11">
    <source>
        <dbReference type="ARBA" id="ARBA00049524"/>
    </source>
</evidence>
<evidence type="ECO:0000313" key="14">
    <source>
        <dbReference type="WBParaSite" id="nRc.2.0.1.t32213-RA"/>
    </source>
</evidence>
<dbReference type="GO" id="GO:0005737">
    <property type="term" value="C:cytoplasm"/>
    <property type="evidence" value="ECO:0007669"/>
    <property type="project" value="UniProtKB-SubCell"/>
</dbReference>
<evidence type="ECO:0000256" key="5">
    <source>
        <dbReference type="ARBA" id="ARBA00015043"/>
    </source>
</evidence>
<keyword evidence="8" id="KW-0539">Nucleus</keyword>
<comment type="catalytic activity">
    <reaction evidence="11">
        <text>N-terminal L-seryl-[histone H4] + acetyl-CoA = N-terminal N(alpha)-acetyl-L-seryl-[histone H4] + CoA + H(+)</text>
        <dbReference type="Rhea" id="RHEA:50596"/>
        <dbReference type="Rhea" id="RHEA-COMP:12740"/>
        <dbReference type="Rhea" id="RHEA-COMP:12743"/>
        <dbReference type="ChEBI" id="CHEBI:15378"/>
        <dbReference type="ChEBI" id="CHEBI:57287"/>
        <dbReference type="ChEBI" id="CHEBI:57288"/>
        <dbReference type="ChEBI" id="CHEBI:64738"/>
        <dbReference type="ChEBI" id="CHEBI:83690"/>
        <dbReference type="EC" id="2.3.1.257"/>
    </reaction>
</comment>
<dbReference type="InterPro" id="IPR016181">
    <property type="entry name" value="Acyl_CoA_acyltransferase"/>
</dbReference>
<keyword evidence="6" id="KW-0963">Cytoplasm</keyword>
<dbReference type="PANTHER" id="PTHR20531:SF1">
    <property type="entry name" value="N-ALPHA-ACETYLTRANSFERASE 40"/>
    <property type="match status" value="1"/>
</dbReference>
<feature type="domain" description="N-acetyltransferase" evidence="12">
    <location>
        <begin position="1"/>
        <end position="116"/>
    </location>
</feature>
<dbReference type="GO" id="GO:0043998">
    <property type="term" value="F:histone H2A acetyltransferase activity"/>
    <property type="evidence" value="ECO:0007669"/>
    <property type="project" value="InterPro"/>
</dbReference>
<dbReference type="OMA" id="FQASIEC"/>